<dbReference type="Proteomes" id="UP000765509">
    <property type="component" value="Unassembled WGS sequence"/>
</dbReference>
<feature type="compositionally biased region" description="Basic and acidic residues" evidence="1">
    <location>
        <begin position="9"/>
        <end position="21"/>
    </location>
</feature>
<reference evidence="2" key="1">
    <citation type="submission" date="2021-03" db="EMBL/GenBank/DDBJ databases">
        <title>Draft genome sequence of rust myrtle Austropuccinia psidii MF-1, a brazilian biotype.</title>
        <authorList>
            <person name="Quecine M.C."/>
            <person name="Pachon D.M.R."/>
            <person name="Bonatelli M.L."/>
            <person name="Correr F.H."/>
            <person name="Franceschini L.M."/>
            <person name="Leite T.F."/>
            <person name="Margarido G.R.A."/>
            <person name="Almeida C.A."/>
            <person name="Ferrarezi J.A."/>
            <person name="Labate C.A."/>
        </authorList>
    </citation>
    <scope>NUCLEOTIDE SEQUENCE</scope>
    <source>
        <strain evidence="2">MF-1</strain>
    </source>
</reference>
<dbReference type="EMBL" id="AVOT02015516">
    <property type="protein sequence ID" value="MBW0499886.1"/>
    <property type="molecule type" value="Genomic_DNA"/>
</dbReference>
<proteinExistence type="predicted"/>
<protein>
    <submittedName>
        <fullName evidence="2">Uncharacterized protein</fullName>
    </submittedName>
</protein>
<dbReference type="AlphaFoldDB" id="A0A9Q3HCN7"/>
<organism evidence="2 3">
    <name type="scientific">Austropuccinia psidii MF-1</name>
    <dbReference type="NCBI Taxonomy" id="1389203"/>
    <lineage>
        <taxon>Eukaryota</taxon>
        <taxon>Fungi</taxon>
        <taxon>Dikarya</taxon>
        <taxon>Basidiomycota</taxon>
        <taxon>Pucciniomycotina</taxon>
        <taxon>Pucciniomycetes</taxon>
        <taxon>Pucciniales</taxon>
        <taxon>Sphaerophragmiaceae</taxon>
        <taxon>Austropuccinia</taxon>
    </lineage>
</organism>
<evidence type="ECO:0000313" key="2">
    <source>
        <dbReference type="EMBL" id="MBW0499886.1"/>
    </source>
</evidence>
<accession>A0A9Q3HCN7</accession>
<keyword evidence="3" id="KW-1185">Reference proteome</keyword>
<evidence type="ECO:0000256" key="1">
    <source>
        <dbReference type="SAM" id="MobiDB-lite"/>
    </source>
</evidence>
<name>A0A9Q3HCN7_9BASI</name>
<comment type="caution">
    <text evidence="2">The sequence shown here is derived from an EMBL/GenBank/DDBJ whole genome shotgun (WGS) entry which is preliminary data.</text>
</comment>
<gene>
    <name evidence="2" type="ORF">O181_039601</name>
</gene>
<evidence type="ECO:0000313" key="3">
    <source>
        <dbReference type="Proteomes" id="UP000765509"/>
    </source>
</evidence>
<feature type="region of interest" description="Disordered" evidence="1">
    <location>
        <begin position="1"/>
        <end position="40"/>
    </location>
</feature>
<sequence length="120" mass="13915">MKPQPQGHALDDPYHQEDIKPDPLLGNMAKSPSQYQDRDNISYSEKEALTQLPEVSRWLNFSVTAEYGDMELIYYLYGLFIDVPSIPDYWITARLNTEFKGNASIGYTEMKEIHGRNLWP</sequence>